<evidence type="ECO:0000256" key="2">
    <source>
        <dbReference type="SAM" id="Phobius"/>
    </source>
</evidence>
<feature type="transmembrane region" description="Helical" evidence="2">
    <location>
        <begin position="87"/>
        <end position="111"/>
    </location>
</feature>
<feature type="compositionally biased region" description="Polar residues" evidence="1">
    <location>
        <begin position="1"/>
        <end position="15"/>
    </location>
</feature>
<dbReference type="PIRSF" id="PIRSF006648">
    <property type="entry name" value="DrrB"/>
    <property type="match status" value="1"/>
</dbReference>
<dbReference type="AlphaFoldDB" id="A0A561V3V9"/>
<keyword evidence="2" id="KW-1133">Transmembrane helix</keyword>
<organism evidence="3 4">
    <name type="scientific">Streptomyces brevispora</name>
    <dbReference type="NCBI Taxonomy" id="887462"/>
    <lineage>
        <taxon>Bacteria</taxon>
        <taxon>Bacillati</taxon>
        <taxon>Actinomycetota</taxon>
        <taxon>Actinomycetes</taxon>
        <taxon>Kitasatosporales</taxon>
        <taxon>Streptomycetaceae</taxon>
        <taxon>Streptomyces</taxon>
    </lineage>
</organism>
<dbReference type="PANTHER" id="PTHR43229:SF3">
    <property type="entry name" value="ABC-TYPE MULTIDRUG TRANSPORT SYSTEM, PERMEASE COMPONENT"/>
    <property type="match status" value="1"/>
</dbReference>
<evidence type="ECO:0000256" key="1">
    <source>
        <dbReference type="SAM" id="MobiDB-lite"/>
    </source>
</evidence>
<evidence type="ECO:0000313" key="4">
    <source>
        <dbReference type="Proteomes" id="UP000318186"/>
    </source>
</evidence>
<comment type="caution">
    <text evidence="3">The sequence shown here is derived from an EMBL/GenBank/DDBJ whole genome shotgun (WGS) entry which is preliminary data.</text>
</comment>
<protein>
    <submittedName>
        <fullName evidence="3">ABC-2 type transport system permease protein</fullName>
    </submittedName>
</protein>
<keyword evidence="2" id="KW-0812">Transmembrane</keyword>
<reference evidence="3 4" key="1">
    <citation type="submission" date="2019-06" db="EMBL/GenBank/DDBJ databases">
        <title>Sequencing the genomes of 1000 actinobacteria strains.</title>
        <authorList>
            <person name="Klenk H.-P."/>
        </authorList>
    </citation>
    <scope>NUCLEOTIDE SEQUENCE [LARGE SCALE GENOMIC DNA]</scope>
    <source>
        <strain evidence="3 4">DSM 42059</strain>
    </source>
</reference>
<feature type="transmembrane region" description="Helical" evidence="2">
    <location>
        <begin position="163"/>
        <end position="184"/>
    </location>
</feature>
<dbReference type="GO" id="GO:0043190">
    <property type="term" value="C:ATP-binding cassette (ABC) transporter complex"/>
    <property type="evidence" value="ECO:0007669"/>
    <property type="project" value="InterPro"/>
</dbReference>
<proteinExistence type="predicted"/>
<dbReference type="PANTHER" id="PTHR43229">
    <property type="entry name" value="NODULATION PROTEIN J"/>
    <property type="match status" value="1"/>
</dbReference>
<feature type="region of interest" description="Disordered" evidence="1">
    <location>
        <begin position="1"/>
        <end position="31"/>
    </location>
</feature>
<sequence length="282" mass="29526">MAISTPETASGSETASAGLLPGAPASDRGRGAALRTQVRMTLMHARYQVLRTTRVPIALLGTAFFPGASMLFFVVPATGSDPVGATYATAAMVVFSTMISNLFGHGVGVAEERQHPWDFYTRTLPSGPGPKFVGRLLSGLLTMLLSLLPLLAIAVLATDATTTPLGFLTAVGVVILVSIPFTLMGLTIGYLLPIRAALAVVQLTFFPLAFAGGLFSGAGQAPGFIETIAPFTPTRGAAEMMWAAVGDYSMNPVAAIAFAGWTVLLAVLAVYAYRRDEGQRFH</sequence>
<dbReference type="InterPro" id="IPR051784">
    <property type="entry name" value="Nod_factor_ABC_transporter"/>
</dbReference>
<name>A0A561V3V9_9ACTN</name>
<dbReference type="GO" id="GO:0140359">
    <property type="term" value="F:ABC-type transporter activity"/>
    <property type="evidence" value="ECO:0007669"/>
    <property type="project" value="InterPro"/>
</dbReference>
<dbReference type="EMBL" id="VIWW01000001">
    <property type="protein sequence ID" value="TWG06290.1"/>
    <property type="molecule type" value="Genomic_DNA"/>
</dbReference>
<dbReference type="InterPro" id="IPR000412">
    <property type="entry name" value="ABC_2_transport"/>
</dbReference>
<evidence type="ECO:0000313" key="3">
    <source>
        <dbReference type="EMBL" id="TWG06290.1"/>
    </source>
</evidence>
<feature type="transmembrane region" description="Helical" evidence="2">
    <location>
        <begin position="132"/>
        <end position="157"/>
    </location>
</feature>
<feature type="transmembrane region" description="Helical" evidence="2">
    <location>
        <begin position="196"/>
        <end position="215"/>
    </location>
</feature>
<accession>A0A561V3V9</accession>
<keyword evidence="2" id="KW-0472">Membrane</keyword>
<feature type="transmembrane region" description="Helical" evidence="2">
    <location>
        <begin position="55"/>
        <end position="75"/>
    </location>
</feature>
<dbReference type="Proteomes" id="UP000318186">
    <property type="component" value="Unassembled WGS sequence"/>
</dbReference>
<gene>
    <name evidence="3" type="ORF">FHX80_114785</name>
</gene>
<feature type="transmembrane region" description="Helical" evidence="2">
    <location>
        <begin position="253"/>
        <end position="273"/>
    </location>
</feature>